<keyword evidence="1" id="KW-0479">Metal-binding</keyword>
<dbReference type="GeneID" id="36591516"/>
<feature type="compositionally biased region" description="Pro residues" evidence="2">
    <location>
        <begin position="306"/>
        <end position="316"/>
    </location>
</feature>
<proteinExistence type="predicted"/>
<protein>
    <recommendedName>
        <fullName evidence="3">C3H1-type domain-containing protein</fullName>
    </recommendedName>
</protein>
<dbReference type="GO" id="GO:0008270">
    <property type="term" value="F:zinc ion binding"/>
    <property type="evidence" value="ECO:0007669"/>
    <property type="project" value="UniProtKB-KW"/>
</dbReference>
<dbReference type="STRING" id="1095630.A0A2J6T1K4"/>
<feature type="region of interest" description="Disordered" evidence="2">
    <location>
        <begin position="257"/>
        <end position="278"/>
    </location>
</feature>
<feature type="domain" description="C3H1-type" evidence="3">
    <location>
        <begin position="322"/>
        <end position="351"/>
    </location>
</feature>
<name>A0A2J6T1K4_9HELO</name>
<feature type="region of interest" description="Disordered" evidence="2">
    <location>
        <begin position="294"/>
        <end position="321"/>
    </location>
</feature>
<feature type="region of interest" description="Disordered" evidence="2">
    <location>
        <begin position="129"/>
        <end position="182"/>
    </location>
</feature>
<evidence type="ECO:0000256" key="2">
    <source>
        <dbReference type="SAM" id="MobiDB-lite"/>
    </source>
</evidence>
<dbReference type="EMBL" id="KZ613847">
    <property type="protein sequence ID" value="PMD56904.1"/>
    <property type="molecule type" value="Genomic_DNA"/>
</dbReference>
<dbReference type="AlphaFoldDB" id="A0A2J6T1K4"/>
<dbReference type="PROSITE" id="PS50103">
    <property type="entry name" value="ZF_C3H1"/>
    <property type="match status" value="1"/>
</dbReference>
<feature type="compositionally biased region" description="Polar residues" evidence="2">
    <location>
        <begin position="447"/>
        <end position="457"/>
    </location>
</feature>
<feature type="compositionally biased region" description="Polar residues" evidence="2">
    <location>
        <begin position="88"/>
        <end position="102"/>
    </location>
</feature>
<accession>A0A2J6T1K4</accession>
<keyword evidence="1" id="KW-0862">Zinc</keyword>
<feature type="region of interest" description="Disordered" evidence="2">
    <location>
        <begin position="434"/>
        <end position="491"/>
    </location>
</feature>
<feature type="zinc finger region" description="C3H1-type" evidence="1">
    <location>
        <begin position="322"/>
        <end position="351"/>
    </location>
</feature>
<evidence type="ECO:0000256" key="1">
    <source>
        <dbReference type="PROSITE-ProRule" id="PRU00723"/>
    </source>
</evidence>
<dbReference type="InterPro" id="IPR000571">
    <property type="entry name" value="Znf_CCCH"/>
</dbReference>
<dbReference type="OrthoDB" id="5355510at2759"/>
<feature type="region of interest" description="Disordered" evidence="2">
    <location>
        <begin position="1"/>
        <end position="106"/>
    </location>
</feature>
<gene>
    <name evidence="4" type="ORF">K444DRAFT_632064</name>
</gene>
<dbReference type="InParanoid" id="A0A2J6T1K4"/>
<reference evidence="4 5" key="1">
    <citation type="submission" date="2016-04" db="EMBL/GenBank/DDBJ databases">
        <title>A degradative enzymes factory behind the ericoid mycorrhizal symbiosis.</title>
        <authorList>
            <consortium name="DOE Joint Genome Institute"/>
            <person name="Martino E."/>
            <person name="Morin E."/>
            <person name="Grelet G."/>
            <person name="Kuo A."/>
            <person name="Kohler A."/>
            <person name="Daghino S."/>
            <person name="Barry K."/>
            <person name="Choi C."/>
            <person name="Cichocki N."/>
            <person name="Clum A."/>
            <person name="Copeland A."/>
            <person name="Hainaut M."/>
            <person name="Haridas S."/>
            <person name="Labutti K."/>
            <person name="Lindquist E."/>
            <person name="Lipzen A."/>
            <person name="Khouja H.-R."/>
            <person name="Murat C."/>
            <person name="Ohm R."/>
            <person name="Olson A."/>
            <person name="Spatafora J."/>
            <person name="Veneault-Fourrey C."/>
            <person name="Henrissat B."/>
            <person name="Grigoriev I."/>
            <person name="Martin F."/>
            <person name="Perotto S."/>
        </authorList>
    </citation>
    <scope>NUCLEOTIDE SEQUENCE [LARGE SCALE GENOMIC DNA]</scope>
    <source>
        <strain evidence="4 5">E</strain>
    </source>
</reference>
<dbReference type="Proteomes" id="UP000235371">
    <property type="component" value="Unassembled WGS sequence"/>
</dbReference>
<keyword evidence="1" id="KW-0863">Zinc-finger</keyword>
<organism evidence="4 5">
    <name type="scientific">Hyaloscypha bicolor E</name>
    <dbReference type="NCBI Taxonomy" id="1095630"/>
    <lineage>
        <taxon>Eukaryota</taxon>
        <taxon>Fungi</taxon>
        <taxon>Dikarya</taxon>
        <taxon>Ascomycota</taxon>
        <taxon>Pezizomycotina</taxon>
        <taxon>Leotiomycetes</taxon>
        <taxon>Helotiales</taxon>
        <taxon>Hyaloscyphaceae</taxon>
        <taxon>Hyaloscypha</taxon>
        <taxon>Hyaloscypha bicolor</taxon>
    </lineage>
</organism>
<feature type="compositionally biased region" description="Polar residues" evidence="2">
    <location>
        <begin position="71"/>
        <end position="81"/>
    </location>
</feature>
<evidence type="ECO:0000313" key="4">
    <source>
        <dbReference type="EMBL" id="PMD56904.1"/>
    </source>
</evidence>
<evidence type="ECO:0000259" key="3">
    <source>
        <dbReference type="PROSITE" id="PS50103"/>
    </source>
</evidence>
<feature type="compositionally biased region" description="Low complexity" evidence="2">
    <location>
        <begin position="129"/>
        <end position="141"/>
    </location>
</feature>
<sequence length="491" mass="53166">MSTNGISFASPPLSPGSPTNTSAYTGSRDTEMICLLTSIEDENPRSRSSSPKRSRMSYQPCRDRGERQGSARPSNDTSGRSSVAPGTMTYSQETPSMTSTYHNAPGQYGAPYGGQYGGQYAAQTGYQQGSQFGSQYGGHFQEPYDPRAPEMASYGPSQPRPRSNSEMTGGGSVPLSSVVPGNTYPTREQLEVAYAYGIQREDGSYTRLIRADEVNDIQNVPRGQGPEGLIILPSPRQADPSHRVGPEPMIPSSVINALPANRPRGAHASSPSCHDPNDATQAQIDAIVAAHPTGPVAPMAQHTPHPQHPQHPPHPQFPHRPRREKIYCDKWIHEGTCAFTQMGCKYRHEMPMDRETQLSLGLNHGLPNWYRREYGVNIQSPLAPPALPGPSTNRLNGPWRRLEAAQADPGYAATVSPSPGPSMRTTVPNTPIMRGGYGPIAPPPGQSGHSFSHTNPFASLKIEEGEEEDDDQVTYRGRGGPPGPTQNPHQQ</sequence>
<dbReference type="RefSeq" id="XP_024733808.1">
    <property type="nucleotide sequence ID" value="XM_024883439.1"/>
</dbReference>
<keyword evidence="5" id="KW-1185">Reference proteome</keyword>
<feature type="compositionally biased region" description="Polar residues" evidence="2">
    <location>
        <begin position="16"/>
        <end position="27"/>
    </location>
</feature>
<evidence type="ECO:0000313" key="5">
    <source>
        <dbReference type="Proteomes" id="UP000235371"/>
    </source>
</evidence>